<dbReference type="InterPro" id="IPR036844">
    <property type="entry name" value="Hint_dom_sf"/>
</dbReference>
<proteinExistence type="predicted"/>
<dbReference type="Pfam" id="PF07591">
    <property type="entry name" value="PT-HINT"/>
    <property type="match status" value="1"/>
</dbReference>
<sequence>MNQVAELYSKGNIQIAEKYLDELDKSLSSWVAANPKNEKVAAAVAAVIYAVNVAVVPTHVVEIIPIGKVTKLTKAKSAIESTSTYKTFAAKSACTTNTVCFTAGTLIETSEGLKAIETFTGGELIWTRNDITLEYGYRPVVATKATPNQPIFQVTVKNHQGDIETLQTTAEHPFWIKDTGWLKASLLEQGMILLDRNNQEVEVLSQFLIPNRTDTVYNIEVDDFHTYHVGRLGVWVHNADCCDLKYEAAPYHGSVGNAVKSKAPTNPQQMLDVSIKIKDTSDRRIAVDKSTGEFVIFDKTIDNIYHGHVRTWDELTQEMKNVLIGSGLVNKKGKIK</sequence>
<dbReference type="CDD" id="cd20695">
    <property type="entry name" value="CdiA-CT_5T87E_Ct"/>
    <property type="match status" value="1"/>
</dbReference>
<dbReference type="EMBL" id="JBJJXE010000005">
    <property type="protein sequence ID" value="MFL1732243.1"/>
    <property type="molecule type" value="Genomic_DNA"/>
</dbReference>
<organism evidence="1 2">
    <name type="scientific">Moraxella oculi</name>
    <dbReference type="NCBI Taxonomy" id="2940516"/>
    <lineage>
        <taxon>Bacteria</taxon>
        <taxon>Pseudomonadati</taxon>
        <taxon>Pseudomonadota</taxon>
        <taxon>Gammaproteobacteria</taxon>
        <taxon>Moraxellales</taxon>
        <taxon>Moraxellaceae</taxon>
        <taxon>Moraxella</taxon>
    </lineage>
</organism>
<dbReference type="Proteomes" id="UP001624684">
    <property type="component" value="Unassembled WGS sequence"/>
</dbReference>
<evidence type="ECO:0000313" key="2">
    <source>
        <dbReference type="Proteomes" id="UP001624684"/>
    </source>
</evidence>
<dbReference type="RefSeq" id="WP_407068985.1">
    <property type="nucleotide sequence ID" value="NZ_JBJJXE010000005.1"/>
</dbReference>
<gene>
    <name evidence="1" type="ORF">ACJHVH_04425</name>
</gene>
<accession>A0ABW8U517</accession>
<reference evidence="1 2" key="1">
    <citation type="submission" date="2024-11" db="EMBL/GenBank/DDBJ databases">
        <title>First Report of Moraxella oculi in Brazil in an Infectious Bovine Keratoconjunctivitis Outbreak.</title>
        <authorList>
            <person name="Carvalho C.V."/>
            <person name="Domingues R."/>
            <person name="Coutinho C."/>
            <person name="Honorio N.T.B.S."/>
            <person name="Faza D.R.L.R."/>
            <person name="Carvalho W.A."/>
            <person name="Machado A.B.F."/>
            <person name="Martins M.F."/>
            <person name="Gaspar E.B."/>
        </authorList>
    </citation>
    <scope>NUCLEOTIDE SEQUENCE [LARGE SCALE GENOMIC DNA]</scope>
    <source>
        <strain evidence="1 2">2117LE</strain>
    </source>
</reference>
<evidence type="ECO:0000313" key="1">
    <source>
        <dbReference type="EMBL" id="MFL1732243.1"/>
    </source>
</evidence>
<protein>
    <submittedName>
        <fullName evidence="1">Polymorphic toxin-type HINT domain-containing protein</fullName>
    </submittedName>
</protein>
<dbReference type="Gene3D" id="2.170.16.10">
    <property type="entry name" value="Hedgehog/Intein (Hint) domain"/>
    <property type="match status" value="1"/>
</dbReference>
<dbReference type="CDD" id="cd00081">
    <property type="entry name" value="Hint"/>
    <property type="match status" value="1"/>
</dbReference>
<keyword evidence="2" id="KW-1185">Reference proteome</keyword>
<comment type="caution">
    <text evidence="1">The sequence shown here is derived from an EMBL/GenBank/DDBJ whole genome shotgun (WGS) entry which is preliminary data.</text>
</comment>
<name>A0ABW8U517_9GAMM</name>
<dbReference type="SUPFAM" id="SSF51294">
    <property type="entry name" value="Hedgehog/intein (Hint) domain"/>
    <property type="match status" value="1"/>
</dbReference>